<evidence type="ECO:0000256" key="2">
    <source>
        <dbReference type="ARBA" id="ARBA00012438"/>
    </source>
</evidence>
<dbReference type="AlphaFoldDB" id="A0A7Z8JZ54"/>
<sequence>MPAPDPDAAQAPPRLGPWSRTWRYLLAVGSGLLTWVFVSHDIGAVGTVDEDLAGALMLLDLVLGLVAVALLPLRRRRPLLTAVLITALTTLSAFAVGPAMLALVSIATRRRWREVAVVGTVWVLSTTAYELLYQGSTGSQTSGVPWLLLTLALSLLFFGLLVAIGFYVGARRELLQTLRLRAEAAERAQESRAAEARQAERTRIAREMHDVLAHRISLVAMQAGGLAYREDLSRAQITASAETIRDSAHRALGELREVLGVLRADDDTVVRTEHEAPQPTLAELPALLADADEAGTPARLDVSGLPGGDRSALAALPETASRTAFRVLQEALTNARKHAPGQEVRVRLAGAPGDRLLVEACNPVPVGVVAGAPGAGLGLIGAAERAELLGGSLEHGIEQDGRFAVRVWLPWPS</sequence>
<evidence type="ECO:0000256" key="6">
    <source>
        <dbReference type="ARBA" id="ARBA00022777"/>
    </source>
</evidence>
<dbReference type="InterPro" id="IPR011712">
    <property type="entry name" value="Sig_transdc_His_kin_sub3_dim/P"/>
</dbReference>
<comment type="caution">
    <text evidence="11">The sequence shown here is derived from an EMBL/GenBank/DDBJ whole genome shotgun (WGS) entry which is preliminary data.</text>
</comment>
<dbReference type="Gene3D" id="3.30.565.10">
    <property type="entry name" value="Histidine kinase-like ATPase, C-terminal domain"/>
    <property type="match status" value="1"/>
</dbReference>
<comment type="catalytic activity">
    <reaction evidence="1">
        <text>ATP + protein L-histidine = ADP + protein N-phospho-L-histidine.</text>
        <dbReference type="EC" id="2.7.13.3"/>
    </reaction>
</comment>
<evidence type="ECO:0000256" key="7">
    <source>
        <dbReference type="ARBA" id="ARBA00022840"/>
    </source>
</evidence>
<dbReference type="PANTHER" id="PTHR24421:SF10">
    <property type="entry name" value="NITRATE_NITRITE SENSOR PROTEIN NARQ"/>
    <property type="match status" value="1"/>
</dbReference>
<evidence type="ECO:0000313" key="12">
    <source>
        <dbReference type="Proteomes" id="UP000308121"/>
    </source>
</evidence>
<evidence type="ECO:0000256" key="9">
    <source>
        <dbReference type="SAM" id="Phobius"/>
    </source>
</evidence>
<dbReference type="InterPro" id="IPR036890">
    <property type="entry name" value="HATPase_C_sf"/>
</dbReference>
<keyword evidence="7" id="KW-0067">ATP-binding</keyword>
<protein>
    <recommendedName>
        <fullName evidence="2">histidine kinase</fullName>
        <ecNumber evidence="2">2.7.13.3</ecNumber>
    </recommendedName>
</protein>
<evidence type="ECO:0000256" key="8">
    <source>
        <dbReference type="ARBA" id="ARBA00023012"/>
    </source>
</evidence>
<feature type="transmembrane region" description="Helical" evidence="9">
    <location>
        <begin position="79"/>
        <end position="103"/>
    </location>
</feature>
<keyword evidence="8" id="KW-0902">Two-component regulatory system</keyword>
<dbReference type="EMBL" id="SZYE01000134">
    <property type="protein sequence ID" value="TKR22842.1"/>
    <property type="molecule type" value="Genomic_DNA"/>
</dbReference>
<dbReference type="EC" id="2.7.13.3" evidence="2"/>
<dbReference type="CDD" id="cd16917">
    <property type="entry name" value="HATPase_UhpB-NarQ-NarX-like"/>
    <property type="match status" value="1"/>
</dbReference>
<proteinExistence type="predicted"/>
<evidence type="ECO:0000256" key="4">
    <source>
        <dbReference type="ARBA" id="ARBA00022679"/>
    </source>
</evidence>
<keyword evidence="4" id="KW-0808">Transferase</keyword>
<accession>A0A7Z8JZ54</accession>
<dbReference type="GO" id="GO:0016020">
    <property type="term" value="C:membrane"/>
    <property type="evidence" value="ECO:0007669"/>
    <property type="project" value="InterPro"/>
</dbReference>
<feature type="domain" description="Signal transduction histidine kinase subgroup 3 dimerisation and phosphoacceptor" evidence="10">
    <location>
        <begin position="200"/>
        <end position="266"/>
    </location>
</feature>
<keyword evidence="6 11" id="KW-0418">Kinase</keyword>
<dbReference type="GO" id="GO:0000155">
    <property type="term" value="F:phosphorelay sensor kinase activity"/>
    <property type="evidence" value="ECO:0007669"/>
    <property type="project" value="InterPro"/>
</dbReference>
<dbReference type="InterPro" id="IPR050482">
    <property type="entry name" value="Sensor_HK_TwoCompSys"/>
</dbReference>
<keyword evidence="9" id="KW-1133">Transmembrane helix</keyword>
<keyword evidence="5" id="KW-0547">Nucleotide-binding</keyword>
<reference evidence="11 12" key="1">
    <citation type="submission" date="2019-05" db="EMBL/GenBank/DDBJ databases">
        <title>Genome sequence of Cellulomonas hominis strain CS1.</title>
        <authorList>
            <person name="Belmont J."/>
            <person name="Maclea K.S."/>
        </authorList>
    </citation>
    <scope>NUCLEOTIDE SEQUENCE [LARGE SCALE GENOMIC DNA]</scope>
    <source>
        <strain evidence="11 12">CS1</strain>
    </source>
</reference>
<dbReference type="GO" id="GO:0005524">
    <property type="term" value="F:ATP binding"/>
    <property type="evidence" value="ECO:0007669"/>
    <property type="project" value="UniProtKB-KW"/>
</dbReference>
<evidence type="ECO:0000256" key="5">
    <source>
        <dbReference type="ARBA" id="ARBA00022741"/>
    </source>
</evidence>
<gene>
    <name evidence="11" type="ORF">FA014_14295</name>
</gene>
<feature type="transmembrane region" description="Helical" evidence="9">
    <location>
        <begin position="52"/>
        <end position="73"/>
    </location>
</feature>
<evidence type="ECO:0000259" key="10">
    <source>
        <dbReference type="Pfam" id="PF07730"/>
    </source>
</evidence>
<keyword evidence="3" id="KW-0597">Phosphoprotein</keyword>
<evidence type="ECO:0000256" key="3">
    <source>
        <dbReference type="ARBA" id="ARBA00022553"/>
    </source>
</evidence>
<evidence type="ECO:0000256" key="1">
    <source>
        <dbReference type="ARBA" id="ARBA00000085"/>
    </source>
</evidence>
<dbReference type="GO" id="GO:0046983">
    <property type="term" value="F:protein dimerization activity"/>
    <property type="evidence" value="ECO:0007669"/>
    <property type="project" value="InterPro"/>
</dbReference>
<dbReference type="OrthoDB" id="227596at2"/>
<dbReference type="Gene3D" id="1.20.5.1930">
    <property type="match status" value="1"/>
</dbReference>
<evidence type="ECO:0000313" key="11">
    <source>
        <dbReference type="EMBL" id="TKR22842.1"/>
    </source>
</evidence>
<name>A0A7Z8JZ54_9CELL</name>
<keyword evidence="9" id="KW-0812">Transmembrane</keyword>
<dbReference type="PANTHER" id="PTHR24421">
    <property type="entry name" value="NITRATE/NITRITE SENSOR PROTEIN NARX-RELATED"/>
    <property type="match status" value="1"/>
</dbReference>
<feature type="transmembrane region" description="Helical" evidence="9">
    <location>
        <begin position="115"/>
        <end position="134"/>
    </location>
</feature>
<dbReference type="SUPFAM" id="SSF55874">
    <property type="entry name" value="ATPase domain of HSP90 chaperone/DNA topoisomerase II/histidine kinase"/>
    <property type="match status" value="1"/>
</dbReference>
<feature type="transmembrane region" description="Helical" evidence="9">
    <location>
        <begin position="22"/>
        <end position="40"/>
    </location>
</feature>
<dbReference type="RefSeq" id="WP_154730330.1">
    <property type="nucleotide sequence ID" value="NZ_SZYE01000134.1"/>
</dbReference>
<dbReference type="Pfam" id="PF07730">
    <property type="entry name" value="HisKA_3"/>
    <property type="match status" value="1"/>
</dbReference>
<feature type="transmembrane region" description="Helical" evidence="9">
    <location>
        <begin position="146"/>
        <end position="170"/>
    </location>
</feature>
<keyword evidence="9" id="KW-0472">Membrane</keyword>
<dbReference type="Proteomes" id="UP000308121">
    <property type="component" value="Unassembled WGS sequence"/>
</dbReference>
<organism evidence="11 12">
    <name type="scientific">Cellulomonas hominis</name>
    <dbReference type="NCBI Taxonomy" id="156981"/>
    <lineage>
        <taxon>Bacteria</taxon>
        <taxon>Bacillati</taxon>
        <taxon>Actinomycetota</taxon>
        <taxon>Actinomycetes</taxon>
        <taxon>Micrococcales</taxon>
        <taxon>Cellulomonadaceae</taxon>
        <taxon>Cellulomonas</taxon>
    </lineage>
</organism>